<keyword evidence="1" id="KW-0805">Transcription regulation</keyword>
<dbReference type="PRINTS" id="PR00032">
    <property type="entry name" value="HTHARAC"/>
</dbReference>
<dbReference type="PANTHER" id="PTHR46796:SF6">
    <property type="entry name" value="ARAC SUBFAMILY"/>
    <property type="match status" value="1"/>
</dbReference>
<dbReference type="SMART" id="SM00342">
    <property type="entry name" value="HTH_ARAC"/>
    <property type="match status" value="1"/>
</dbReference>
<keyword evidence="3" id="KW-0804">Transcription</keyword>
<dbReference type="Pfam" id="PF12833">
    <property type="entry name" value="HTH_18"/>
    <property type="match status" value="1"/>
</dbReference>
<gene>
    <name evidence="5" type="ORF">Q4481_05640</name>
</gene>
<dbReference type="PROSITE" id="PS01124">
    <property type="entry name" value="HTH_ARAC_FAMILY_2"/>
    <property type="match status" value="1"/>
</dbReference>
<dbReference type="InterPro" id="IPR018060">
    <property type="entry name" value="HTH_AraC"/>
</dbReference>
<keyword evidence="6" id="KW-1185">Reference proteome</keyword>
<keyword evidence="2" id="KW-0238">DNA-binding</keyword>
<dbReference type="RefSeq" id="WP_304375338.1">
    <property type="nucleotide sequence ID" value="NZ_JAUOZU010000005.1"/>
</dbReference>
<name>A0ABT8YIH7_9HYPH</name>
<dbReference type="InterPro" id="IPR050204">
    <property type="entry name" value="AraC_XylS_family_regulators"/>
</dbReference>
<accession>A0ABT8YIH7</accession>
<dbReference type="EMBL" id="JAUOZU010000005">
    <property type="protein sequence ID" value="MDO6963431.1"/>
    <property type="molecule type" value="Genomic_DNA"/>
</dbReference>
<feature type="domain" description="HTH araC/xylS-type" evidence="4">
    <location>
        <begin position="215"/>
        <end position="312"/>
    </location>
</feature>
<dbReference type="Gene3D" id="1.10.10.60">
    <property type="entry name" value="Homeodomain-like"/>
    <property type="match status" value="1"/>
</dbReference>
<dbReference type="PROSITE" id="PS00041">
    <property type="entry name" value="HTH_ARAC_FAMILY_1"/>
    <property type="match status" value="1"/>
</dbReference>
<reference evidence="5" key="2">
    <citation type="submission" date="2023-07" db="EMBL/GenBank/DDBJ databases">
        <authorList>
            <person name="Shen H."/>
        </authorList>
    </citation>
    <scope>NUCLEOTIDE SEQUENCE</scope>
    <source>
        <strain evidence="5">TNR-22</strain>
    </source>
</reference>
<dbReference type="InterPro" id="IPR020449">
    <property type="entry name" value="Tscrpt_reg_AraC-type_HTH"/>
</dbReference>
<comment type="caution">
    <text evidence="5">The sequence shown here is derived from an EMBL/GenBank/DDBJ whole genome shotgun (WGS) entry which is preliminary data.</text>
</comment>
<organism evidence="5 6">
    <name type="scientific">Rhizobium alvei</name>
    <dbReference type="NCBI Taxonomy" id="1132659"/>
    <lineage>
        <taxon>Bacteria</taxon>
        <taxon>Pseudomonadati</taxon>
        <taxon>Pseudomonadota</taxon>
        <taxon>Alphaproteobacteria</taxon>
        <taxon>Hyphomicrobiales</taxon>
        <taxon>Rhizobiaceae</taxon>
        <taxon>Rhizobium/Agrobacterium group</taxon>
        <taxon>Rhizobium</taxon>
    </lineage>
</organism>
<dbReference type="InterPro" id="IPR035418">
    <property type="entry name" value="AraC-bd_2"/>
</dbReference>
<sequence>MVVTVPSVHFDTAQYPEAERFDIWRSAVTTHQVSRPLDDPAPFQAVVDAWTLGDLVLTHSRIGAACMFRNEEMARLDGRDWVQVVLLISGRVDFDTGDGAEAQTLRPGELAVFDALRYLRTDASAAECITCTISRRPFVKAGFDPYSSHGVRVDGAFGRLIADFLNSLVRQAPAMLKDEIETVPSAFVALLVSALKAKGPGKARTAGRGAASLRRRAEIHIEQSLTSDRLDLRSLAKDLAASEASLYRAFCDQGGVRNYIRRRRLETIHARIGGDVHAIGDIARDFGFASAAHFSRAFKKQYGFPPRRAKLMQRRLSFNADVDEVSLFRQWKELLGPQGLV</sequence>
<reference evidence="5" key="1">
    <citation type="journal article" date="2015" name="Int. J. Syst. Evol. Microbiol.">
        <title>Rhizobium alvei sp. nov., isolated from a freshwater river.</title>
        <authorList>
            <person name="Sheu S.Y."/>
            <person name="Huang H.W."/>
            <person name="Young C.C."/>
            <person name="Chen W.M."/>
        </authorList>
    </citation>
    <scope>NUCLEOTIDE SEQUENCE</scope>
    <source>
        <strain evidence="5">TNR-22</strain>
    </source>
</reference>
<evidence type="ECO:0000256" key="3">
    <source>
        <dbReference type="ARBA" id="ARBA00023163"/>
    </source>
</evidence>
<dbReference type="Proteomes" id="UP001174932">
    <property type="component" value="Unassembled WGS sequence"/>
</dbReference>
<evidence type="ECO:0000313" key="5">
    <source>
        <dbReference type="EMBL" id="MDO6963431.1"/>
    </source>
</evidence>
<dbReference type="InterPro" id="IPR009057">
    <property type="entry name" value="Homeodomain-like_sf"/>
</dbReference>
<dbReference type="PANTHER" id="PTHR46796">
    <property type="entry name" value="HTH-TYPE TRANSCRIPTIONAL ACTIVATOR RHAS-RELATED"/>
    <property type="match status" value="1"/>
</dbReference>
<dbReference type="Pfam" id="PF14525">
    <property type="entry name" value="AraC_binding_2"/>
    <property type="match status" value="1"/>
</dbReference>
<dbReference type="SUPFAM" id="SSF46689">
    <property type="entry name" value="Homeodomain-like"/>
    <property type="match status" value="1"/>
</dbReference>
<evidence type="ECO:0000256" key="2">
    <source>
        <dbReference type="ARBA" id="ARBA00023125"/>
    </source>
</evidence>
<protein>
    <submittedName>
        <fullName evidence="5">Helix-turn-helix domain-containing protein</fullName>
    </submittedName>
</protein>
<proteinExistence type="predicted"/>
<evidence type="ECO:0000256" key="1">
    <source>
        <dbReference type="ARBA" id="ARBA00023015"/>
    </source>
</evidence>
<dbReference type="InterPro" id="IPR018062">
    <property type="entry name" value="HTH_AraC-typ_CS"/>
</dbReference>
<evidence type="ECO:0000313" key="6">
    <source>
        <dbReference type="Proteomes" id="UP001174932"/>
    </source>
</evidence>
<evidence type="ECO:0000259" key="4">
    <source>
        <dbReference type="PROSITE" id="PS01124"/>
    </source>
</evidence>